<dbReference type="Proteomes" id="UP000286045">
    <property type="component" value="Unassembled WGS sequence"/>
</dbReference>
<dbReference type="Pfam" id="PF06718">
    <property type="entry name" value="DUF1203"/>
    <property type="match status" value="1"/>
</dbReference>
<reference evidence="1 2" key="1">
    <citation type="submission" date="2018-12" db="EMBL/GenBank/DDBJ databases">
        <title>Draft genome sequence of Xylaria grammica IHI A82.</title>
        <authorList>
            <person name="Buettner E."/>
            <person name="Kellner H."/>
        </authorList>
    </citation>
    <scope>NUCLEOTIDE SEQUENCE [LARGE SCALE GENOMIC DNA]</scope>
    <source>
        <strain evidence="1 2">IHI A82</strain>
    </source>
</reference>
<dbReference type="InterPro" id="IPR009593">
    <property type="entry name" value="DUF1203"/>
</dbReference>
<accession>A0A439DA38</accession>
<comment type="caution">
    <text evidence="1">The sequence shown here is derived from an EMBL/GenBank/DDBJ whole genome shotgun (WGS) entry which is preliminary data.</text>
</comment>
<evidence type="ECO:0008006" key="3">
    <source>
        <dbReference type="Google" id="ProtNLM"/>
    </source>
</evidence>
<proteinExistence type="predicted"/>
<gene>
    <name evidence="1" type="ORF">EKO27_g3840</name>
</gene>
<dbReference type="EMBL" id="RYZI01000085">
    <property type="protein sequence ID" value="RWA11265.1"/>
    <property type="molecule type" value="Genomic_DNA"/>
</dbReference>
<dbReference type="AlphaFoldDB" id="A0A439DA38"/>
<name>A0A439DA38_9PEZI</name>
<sequence>MAVTSTSTVTIDSEASVATNYGQQLPATLRWRPLPARLVEEEVPSPLAVLQTPDQPVPCRRCLQDSQVGDELLLLSYDPFLGDSPYRCASPIFVHSKPACEPAAVPASGGDIPEQLQKRLLAVRAYDGKHMMQGSEVVNGDSLLETCQRLLGDGTLAEYCHVHFATPGCFAVRIEKSSLPN</sequence>
<organism evidence="1 2">
    <name type="scientific">Xylaria grammica</name>
    <dbReference type="NCBI Taxonomy" id="363999"/>
    <lineage>
        <taxon>Eukaryota</taxon>
        <taxon>Fungi</taxon>
        <taxon>Dikarya</taxon>
        <taxon>Ascomycota</taxon>
        <taxon>Pezizomycotina</taxon>
        <taxon>Sordariomycetes</taxon>
        <taxon>Xylariomycetidae</taxon>
        <taxon>Xylariales</taxon>
        <taxon>Xylariaceae</taxon>
        <taxon>Xylaria</taxon>
    </lineage>
</organism>
<keyword evidence="2" id="KW-1185">Reference proteome</keyword>
<protein>
    <recommendedName>
        <fullName evidence="3">DUF1203 domain-containing protein</fullName>
    </recommendedName>
</protein>
<evidence type="ECO:0000313" key="1">
    <source>
        <dbReference type="EMBL" id="RWA11265.1"/>
    </source>
</evidence>
<evidence type="ECO:0000313" key="2">
    <source>
        <dbReference type="Proteomes" id="UP000286045"/>
    </source>
</evidence>